<sequence length="143" mass="15798">MNTFERDRIAIRYPTNWTAEEAEDPESGGWSVTVSSPDTAFFMMSLQPEARDPGELADQSLDALKGEYKDLDSEDVTETISGQPAIGFNADFLTVDTATNCRVRCMDTFAGPLLLLAQVSEYDRARNEPVLNAIIKSLNVDVD</sequence>
<reference evidence="1 2" key="1">
    <citation type="submission" date="2021-04" db="EMBL/GenBank/DDBJ databases">
        <authorList>
            <person name="Ivanova A."/>
        </authorList>
    </citation>
    <scope>NUCLEOTIDE SEQUENCE [LARGE SCALE GENOMIC DNA]</scope>
    <source>
        <strain evidence="1 2">G18</strain>
    </source>
</reference>
<evidence type="ECO:0000313" key="2">
    <source>
        <dbReference type="Proteomes" id="UP000676565"/>
    </source>
</evidence>
<evidence type="ECO:0008006" key="3">
    <source>
        <dbReference type="Google" id="ProtNLM"/>
    </source>
</evidence>
<dbReference type="EMBL" id="JAGKQQ010000001">
    <property type="protein sequence ID" value="MBP3957224.1"/>
    <property type="molecule type" value="Genomic_DNA"/>
</dbReference>
<keyword evidence="2" id="KW-1185">Reference proteome</keyword>
<gene>
    <name evidence="1" type="ORF">J8F10_18335</name>
</gene>
<dbReference type="Proteomes" id="UP000676565">
    <property type="component" value="Unassembled WGS sequence"/>
</dbReference>
<protein>
    <recommendedName>
        <fullName evidence="3">DUF1795 domain-containing protein</fullName>
    </recommendedName>
</protein>
<name>A0ABS5BU24_9BACT</name>
<organism evidence="1 2">
    <name type="scientific">Gemmata palustris</name>
    <dbReference type="NCBI Taxonomy" id="2822762"/>
    <lineage>
        <taxon>Bacteria</taxon>
        <taxon>Pseudomonadati</taxon>
        <taxon>Planctomycetota</taxon>
        <taxon>Planctomycetia</taxon>
        <taxon>Gemmatales</taxon>
        <taxon>Gemmataceae</taxon>
        <taxon>Gemmata</taxon>
    </lineage>
</organism>
<dbReference type="RefSeq" id="WP_210656074.1">
    <property type="nucleotide sequence ID" value="NZ_JAGKQQ010000001.1"/>
</dbReference>
<proteinExistence type="predicted"/>
<accession>A0ABS5BU24</accession>
<comment type="caution">
    <text evidence="1">The sequence shown here is derived from an EMBL/GenBank/DDBJ whole genome shotgun (WGS) entry which is preliminary data.</text>
</comment>
<evidence type="ECO:0000313" key="1">
    <source>
        <dbReference type="EMBL" id="MBP3957224.1"/>
    </source>
</evidence>